<dbReference type="GO" id="GO:0044281">
    <property type="term" value="P:small molecule metabolic process"/>
    <property type="evidence" value="ECO:0007669"/>
    <property type="project" value="UniProtKB-ARBA"/>
</dbReference>
<dbReference type="GO" id="GO:0003824">
    <property type="term" value="F:catalytic activity"/>
    <property type="evidence" value="ECO:0007669"/>
    <property type="project" value="InterPro"/>
</dbReference>
<dbReference type="SUPFAM" id="SSF56529">
    <property type="entry name" value="FAH"/>
    <property type="match status" value="1"/>
</dbReference>
<dbReference type="EMBL" id="UINC01105833">
    <property type="protein sequence ID" value="SVC70073.1"/>
    <property type="molecule type" value="Genomic_DNA"/>
</dbReference>
<protein>
    <recommendedName>
        <fullName evidence="3">Fumarylacetoacetase-like C-terminal domain-containing protein</fullName>
    </recommendedName>
</protein>
<comment type="similarity">
    <text evidence="1">Belongs to the FAH family.</text>
</comment>
<reference evidence="4" key="1">
    <citation type="submission" date="2018-05" db="EMBL/GenBank/DDBJ databases">
        <authorList>
            <person name="Lanie J.A."/>
            <person name="Ng W.-L."/>
            <person name="Kazmierczak K.M."/>
            <person name="Andrzejewski T.M."/>
            <person name="Davidsen T.M."/>
            <person name="Wayne K.J."/>
            <person name="Tettelin H."/>
            <person name="Glass J.I."/>
            <person name="Rusch D."/>
            <person name="Podicherti R."/>
            <person name="Tsui H.-C.T."/>
            <person name="Winkler M.E."/>
        </authorList>
    </citation>
    <scope>NUCLEOTIDE SEQUENCE</scope>
</reference>
<evidence type="ECO:0000313" key="4">
    <source>
        <dbReference type="EMBL" id="SVC70073.1"/>
    </source>
</evidence>
<evidence type="ECO:0000259" key="3">
    <source>
        <dbReference type="Pfam" id="PF01557"/>
    </source>
</evidence>
<dbReference type="PANTHER" id="PTHR42796:SF4">
    <property type="entry name" value="FUMARYLACETOACETATE HYDROLASE DOMAIN-CONTAINING PROTEIN 2A"/>
    <property type="match status" value="1"/>
</dbReference>
<accession>A0A382P9J1</accession>
<dbReference type="InterPro" id="IPR051121">
    <property type="entry name" value="FAH"/>
</dbReference>
<sequence length="224" mass="24429">MIVRFKGKNAEIYHLGIKVKDCIYDISDQYPTVASFVGSHPDGWESDSISLDGLPVFNEDEVKLGPPVDDGASVYLVGANYKKHAEEAGLDVPQTPVIFMKPTTALIGPGESICLSKVSQQMDYEGELAVVIGRSAHRVGKEIAKKHVAGLTIVNDVTARDLQWVNLGKHRIVDWLSSKCLDRSTPVGPGIISVDSVSDPHMLKLTTHLNDDIMQNSTTSLMVF</sequence>
<evidence type="ECO:0000256" key="1">
    <source>
        <dbReference type="ARBA" id="ARBA00010211"/>
    </source>
</evidence>
<dbReference type="InterPro" id="IPR011234">
    <property type="entry name" value="Fumarylacetoacetase-like_C"/>
</dbReference>
<dbReference type="Gene3D" id="3.90.850.10">
    <property type="entry name" value="Fumarylacetoacetase-like, C-terminal domain"/>
    <property type="match status" value="1"/>
</dbReference>
<name>A0A382P9J1_9ZZZZ</name>
<dbReference type="PANTHER" id="PTHR42796">
    <property type="entry name" value="FUMARYLACETOACETATE HYDROLASE DOMAIN-CONTAINING PROTEIN 2A-RELATED"/>
    <property type="match status" value="1"/>
</dbReference>
<dbReference type="Pfam" id="PF01557">
    <property type="entry name" value="FAA_hydrolase"/>
    <property type="match status" value="1"/>
</dbReference>
<gene>
    <name evidence="4" type="ORF">METZ01_LOCUS322927</name>
</gene>
<dbReference type="AlphaFoldDB" id="A0A382P9J1"/>
<dbReference type="GO" id="GO:0046872">
    <property type="term" value="F:metal ion binding"/>
    <property type="evidence" value="ECO:0007669"/>
    <property type="project" value="UniProtKB-KW"/>
</dbReference>
<feature type="domain" description="Fumarylacetoacetase-like C-terminal" evidence="3">
    <location>
        <begin position="74"/>
        <end position="224"/>
    </location>
</feature>
<dbReference type="InterPro" id="IPR036663">
    <property type="entry name" value="Fumarylacetoacetase_C_sf"/>
</dbReference>
<organism evidence="4">
    <name type="scientific">marine metagenome</name>
    <dbReference type="NCBI Taxonomy" id="408172"/>
    <lineage>
        <taxon>unclassified sequences</taxon>
        <taxon>metagenomes</taxon>
        <taxon>ecological metagenomes</taxon>
    </lineage>
</organism>
<proteinExistence type="inferred from homology"/>
<keyword evidence="2" id="KW-0479">Metal-binding</keyword>
<evidence type="ECO:0000256" key="2">
    <source>
        <dbReference type="ARBA" id="ARBA00022723"/>
    </source>
</evidence>